<accession>A0ABR1IRH5</accession>
<evidence type="ECO:0008006" key="5">
    <source>
        <dbReference type="Google" id="ProtNLM"/>
    </source>
</evidence>
<evidence type="ECO:0000256" key="1">
    <source>
        <dbReference type="SAM" id="MobiDB-lite"/>
    </source>
</evidence>
<comment type="caution">
    <text evidence="3">The sequence shown here is derived from an EMBL/GenBank/DDBJ whole genome shotgun (WGS) entry which is preliminary data.</text>
</comment>
<sequence length="90" mass="9285">MCFEIGCTSVPLTLSTAGGSQAPPPQSASPENADLLPNPFSSLTVVLPSLSLPTNTNPYRVVYFGVCASLGLSLFPAYSTLPPSKVLLTA</sequence>
<name>A0ABR1IRH5_9AGAR</name>
<dbReference type="Proteomes" id="UP001498398">
    <property type="component" value="Unassembled WGS sequence"/>
</dbReference>
<feature type="transmembrane region" description="Helical" evidence="2">
    <location>
        <begin position="61"/>
        <end position="81"/>
    </location>
</feature>
<protein>
    <recommendedName>
        <fullName evidence="5">NADH dehydrogenase subunit 6</fullName>
    </recommendedName>
</protein>
<evidence type="ECO:0000313" key="3">
    <source>
        <dbReference type="EMBL" id="KAK7438082.1"/>
    </source>
</evidence>
<reference evidence="3 4" key="1">
    <citation type="submission" date="2024-01" db="EMBL/GenBank/DDBJ databases">
        <title>A draft genome for the cacao thread blight pathogen Marasmiellus scandens.</title>
        <authorList>
            <person name="Baruah I.K."/>
            <person name="Leung J."/>
            <person name="Bukari Y."/>
            <person name="Amoako-Attah I."/>
            <person name="Meinhardt L.W."/>
            <person name="Bailey B.A."/>
            <person name="Cohen S.P."/>
        </authorList>
    </citation>
    <scope>NUCLEOTIDE SEQUENCE [LARGE SCALE GENOMIC DNA]</scope>
    <source>
        <strain evidence="3 4">GH-19</strain>
    </source>
</reference>
<dbReference type="EMBL" id="JBANRG010000081">
    <property type="protein sequence ID" value="KAK7438082.1"/>
    <property type="molecule type" value="Genomic_DNA"/>
</dbReference>
<keyword evidence="4" id="KW-1185">Reference proteome</keyword>
<gene>
    <name evidence="3" type="ORF">VKT23_018248</name>
</gene>
<keyword evidence="2" id="KW-0472">Membrane</keyword>
<evidence type="ECO:0000256" key="2">
    <source>
        <dbReference type="SAM" id="Phobius"/>
    </source>
</evidence>
<feature type="region of interest" description="Disordered" evidence="1">
    <location>
        <begin position="15"/>
        <end position="34"/>
    </location>
</feature>
<keyword evidence="2" id="KW-0812">Transmembrane</keyword>
<organism evidence="3 4">
    <name type="scientific">Marasmiellus scandens</name>
    <dbReference type="NCBI Taxonomy" id="2682957"/>
    <lineage>
        <taxon>Eukaryota</taxon>
        <taxon>Fungi</taxon>
        <taxon>Dikarya</taxon>
        <taxon>Basidiomycota</taxon>
        <taxon>Agaricomycotina</taxon>
        <taxon>Agaricomycetes</taxon>
        <taxon>Agaricomycetidae</taxon>
        <taxon>Agaricales</taxon>
        <taxon>Marasmiineae</taxon>
        <taxon>Omphalotaceae</taxon>
        <taxon>Marasmiellus</taxon>
    </lineage>
</organism>
<keyword evidence="2" id="KW-1133">Transmembrane helix</keyword>
<evidence type="ECO:0000313" key="4">
    <source>
        <dbReference type="Proteomes" id="UP001498398"/>
    </source>
</evidence>
<proteinExistence type="predicted"/>